<dbReference type="PROSITE" id="PS50965">
    <property type="entry name" value="NERD"/>
    <property type="match status" value="1"/>
</dbReference>
<accession>N9XV73</accession>
<reference evidence="3 4" key="1">
    <citation type="submission" date="2013-01" db="EMBL/GenBank/DDBJ databases">
        <title>The Genome Sequence of Clostridium colicanis 209318.</title>
        <authorList>
            <consortium name="The Broad Institute Genome Sequencing Platform"/>
            <person name="Earl A."/>
            <person name="Ward D."/>
            <person name="Feldgarden M."/>
            <person name="Gevers D."/>
            <person name="Courvalin P."/>
            <person name="Lambert T."/>
            <person name="Walker B."/>
            <person name="Young S.K."/>
            <person name="Zeng Q."/>
            <person name="Gargeya S."/>
            <person name="Fitzgerald M."/>
            <person name="Haas B."/>
            <person name="Abouelleil A."/>
            <person name="Alvarado L."/>
            <person name="Arachchi H.M."/>
            <person name="Berlin A.M."/>
            <person name="Chapman S.B."/>
            <person name="Dewar J."/>
            <person name="Goldberg J."/>
            <person name="Griggs A."/>
            <person name="Gujja S."/>
            <person name="Hansen M."/>
            <person name="Howarth C."/>
            <person name="Imamovic A."/>
            <person name="Larimer J."/>
            <person name="McCowan C."/>
            <person name="Murphy C."/>
            <person name="Neiman D."/>
            <person name="Pearson M."/>
            <person name="Priest M."/>
            <person name="Roberts A."/>
            <person name="Saif S."/>
            <person name="Shea T."/>
            <person name="Sisk P."/>
            <person name="Sykes S."/>
            <person name="Wortman J."/>
            <person name="Nusbaum C."/>
            <person name="Birren B."/>
        </authorList>
    </citation>
    <scope>NUCLEOTIDE SEQUENCE [LARGE SCALE GENOMIC DNA]</scope>
    <source>
        <strain evidence="3 4">209318</strain>
    </source>
</reference>
<evidence type="ECO:0000313" key="4">
    <source>
        <dbReference type="Proteomes" id="UP000013097"/>
    </source>
</evidence>
<evidence type="ECO:0000259" key="2">
    <source>
        <dbReference type="PROSITE" id="PS50965"/>
    </source>
</evidence>
<protein>
    <recommendedName>
        <fullName evidence="2">NERD domain-containing protein</fullName>
    </recommendedName>
</protein>
<keyword evidence="4" id="KW-1185">Reference proteome</keyword>
<dbReference type="PATRIC" id="fig|999411.4.peg.3098"/>
<keyword evidence="1" id="KW-0812">Transmembrane</keyword>
<dbReference type="Pfam" id="PF08378">
    <property type="entry name" value="NERD"/>
    <property type="match status" value="1"/>
</dbReference>
<dbReference type="InterPro" id="IPR011528">
    <property type="entry name" value="NERD"/>
</dbReference>
<feature type="transmembrane region" description="Helical" evidence="1">
    <location>
        <begin position="86"/>
        <end position="106"/>
    </location>
</feature>
<organism evidence="3 4">
    <name type="scientific">Clostridium thermobutyricum</name>
    <dbReference type="NCBI Taxonomy" id="29372"/>
    <lineage>
        <taxon>Bacteria</taxon>
        <taxon>Bacillati</taxon>
        <taxon>Bacillota</taxon>
        <taxon>Clostridia</taxon>
        <taxon>Eubacteriales</taxon>
        <taxon>Clostridiaceae</taxon>
        <taxon>Clostridium</taxon>
    </lineage>
</organism>
<evidence type="ECO:0000256" key="1">
    <source>
        <dbReference type="SAM" id="Phobius"/>
    </source>
</evidence>
<gene>
    <name evidence="3" type="ORF">HMPREF1092_03184</name>
</gene>
<feature type="transmembrane region" description="Helical" evidence="1">
    <location>
        <begin position="35"/>
        <end position="53"/>
    </location>
</feature>
<comment type="caution">
    <text evidence="3">The sequence shown here is derived from an EMBL/GenBank/DDBJ whole genome shotgun (WGS) entry which is preliminary data.</text>
</comment>
<dbReference type="AlphaFoldDB" id="N9XV73"/>
<feature type="domain" description="NERD" evidence="2">
    <location>
        <begin position="249"/>
        <end position="367"/>
    </location>
</feature>
<evidence type="ECO:0000313" key="3">
    <source>
        <dbReference type="EMBL" id="ENY99511.1"/>
    </source>
</evidence>
<dbReference type="Proteomes" id="UP000013097">
    <property type="component" value="Unassembled WGS sequence"/>
</dbReference>
<dbReference type="EMBL" id="AGYT01000020">
    <property type="protein sequence ID" value="ENY99511.1"/>
    <property type="molecule type" value="Genomic_DNA"/>
</dbReference>
<keyword evidence="1" id="KW-1133">Transmembrane helix</keyword>
<sequence length="460" mass="52892">MLIICLILSYVCLIVAFIAASCKDELYEATIKLDIIIFSLQILSALFCLPVTFGSTSEMFCLIILICYTLCGIYSIAIIFDSEGALRFIIAIVIYVGVYNFVVYIIPNINSNGYYVFIFTYLIIIGIKLIFSIIKYSIQNKKYKDKENKKYEFKEKYNELVTEANNKINTSFINQNYEDLWLTNDNAIKYLDKVHSNLVIVNEAINKSIEDKVFYKGVPQYINSSIETLFNKIEEDTKSANNELKILSLGMNGEELVNKIINTHKYIENLPNLIIKDNDGQRVECDNILITDKGIFILEVKNYESSGNFTLKIDTSGKWERIYKSKAYVMDSPVAQNSRHIGIIKNILFDNNISVPVYGIIVISNDTVDIINNSNSIVVRAGSLMDTINNLKGEVLLNIDERKNIYNLFNGMRKEEVKHPFKNYTLYNDYLNDILSLINLNNEYRENVVKLYNEVFPDNK</sequence>
<dbReference type="HOGENOM" id="CLU_594102_0_0_9"/>
<proteinExistence type="predicted"/>
<feature type="transmembrane region" description="Helical" evidence="1">
    <location>
        <begin position="113"/>
        <end position="134"/>
    </location>
</feature>
<feature type="transmembrane region" description="Helical" evidence="1">
    <location>
        <begin position="60"/>
        <end position="80"/>
    </location>
</feature>
<dbReference type="eggNOG" id="COG0551">
    <property type="taxonomic scope" value="Bacteria"/>
</dbReference>
<name>N9XV73_9CLOT</name>
<keyword evidence="1" id="KW-0472">Membrane</keyword>
<dbReference type="RefSeq" id="WP_002599624.1">
    <property type="nucleotide sequence ID" value="NZ_KB850958.1"/>
</dbReference>